<dbReference type="Proteomes" id="UP000199754">
    <property type="component" value="Chromosome"/>
</dbReference>
<gene>
    <name evidence="2" type="ORF">SULPSESMR1_02678</name>
</gene>
<dbReference type="PROSITE" id="PS51819">
    <property type="entry name" value="VOC"/>
    <property type="match status" value="1"/>
</dbReference>
<dbReference type="InterPro" id="IPR037523">
    <property type="entry name" value="VOC_core"/>
</dbReference>
<dbReference type="KEGG" id="spse:SULPSESMR1_02678"/>
<dbReference type="EMBL" id="CP022415">
    <property type="protein sequence ID" value="ASM73473.1"/>
    <property type="molecule type" value="Genomic_DNA"/>
</dbReference>
<protein>
    <submittedName>
        <fullName evidence="2">Glyoxalase</fullName>
    </submittedName>
</protein>
<dbReference type="InterPro" id="IPR004360">
    <property type="entry name" value="Glyas_Fos-R_dOase_dom"/>
</dbReference>
<organism evidence="2 3">
    <name type="scientific">Pseudosulfitobacter pseudonitzschiae</name>
    <dbReference type="NCBI Taxonomy" id="1402135"/>
    <lineage>
        <taxon>Bacteria</taxon>
        <taxon>Pseudomonadati</taxon>
        <taxon>Pseudomonadota</taxon>
        <taxon>Alphaproteobacteria</taxon>
        <taxon>Rhodobacterales</taxon>
        <taxon>Roseobacteraceae</taxon>
        <taxon>Pseudosulfitobacter</taxon>
    </lineage>
</organism>
<name>A0A221K3N1_9RHOB</name>
<sequence length="139" mass="15076">MPKTTGLSHLGLAVRDLDTTTGFFVKCLGWLQIAQDLSYPSNTVSDGNLHLTLWQTQPAATSFNRRTQIDLHQLALSVPDQDSLIETAKLVAGWPGVTVDIMPQAVGDGPAQHMMFAEPGGVAMELVWDGDPSPRHRLS</sequence>
<dbReference type="AlphaFoldDB" id="A0A221K3N1"/>
<dbReference type="RefSeq" id="WP_089421247.1">
    <property type="nucleotide sequence ID" value="NZ_CP022415.1"/>
</dbReference>
<proteinExistence type="predicted"/>
<keyword evidence="3" id="KW-1185">Reference proteome</keyword>
<reference evidence="2 3" key="1">
    <citation type="submission" date="2017-07" db="EMBL/GenBank/DDBJ databases">
        <title>Genome Sequence of Sulfitobacter pseudonitzschiae Strain SMR1 Isolated from a culture of the Diatom Skeletonema marinoi.</title>
        <authorList>
            <person name="Topel M."/>
            <person name="Pinder M.I.M."/>
            <person name="Johansson O.N."/>
            <person name="Kourtchenko O."/>
            <person name="Godhe A."/>
            <person name="Clarke A.K."/>
        </authorList>
    </citation>
    <scope>NUCLEOTIDE SEQUENCE [LARGE SCALE GENOMIC DNA]</scope>
    <source>
        <strain evidence="2 3">SMR1</strain>
    </source>
</reference>
<evidence type="ECO:0000313" key="2">
    <source>
        <dbReference type="EMBL" id="ASM73473.1"/>
    </source>
</evidence>
<dbReference type="OrthoDB" id="2613830at2"/>
<evidence type="ECO:0000259" key="1">
    <source>
        <dbReference type="PROSITE" id="PS51819"/>
    </source>
</evidence>
<accession>A0A221K3N1</accession>
<dbReference type="Gene3D" id="3.10.180.10">
    <property type="entry name" value="2,3-Dihydroxybiphenyl 1,2-Dioxygenase, domain 1"/>
    <property type="match status" value="1"/>
</dbReference>
<dbReference type="Pfam" id="PF00903">
    <property type="entry name" value="Glyoxalase"/>
    <property type="match status" value="1"/>
</dbReference>
<feature type="domain" description="VOC" evidence="1">
    <location>
        <begin position="6"/>
        <end position="129"/>
    </location>
</feature>
<dbReference type="SUPFAM" id="SSF54593">
    <property type="entry name" value="Glyoxalase/Bleomycin resistance protein/Dihydroxybiphenyl dioxygenase"/>
    <property type="match status" value="1"/>
</dbReference>
<dbReference type="InterPro" id="IPR029068">
    <property type="entry name" value="Glyas_Bleomycin-R_OHBP_Dase"/>
</dbReference>
<evidence type="ECO:0000313" key="3">
    <source>
        <dbReference type="Proteomes" id="UP000199754"/>
    </source>
</evidence>